<dbReference type="GO" id="GO:0016787">
    <property type="term" value="F:hydrolase activity"/>
    <property type="evidence" value="ECO:0007669"/>
    <property type="project" value="UniProtKB-ARBA"/>
</dbReference>
<dbReference type="RefSeq" id="WP_126579249.1">
    <property type="nucleotide sequence ID" value="NZ_BIFR01000001.1"/>
</dbReference>
<accession>A0A401ZXH7</accession>
<evidence type="ECO:0000313" key="2">
    <source>
        <dbReference type="Proteomes" id="UP000287352"/>
    </source>
</evidence>
<reference evidence="2" key="1">
    <citation type="submission" date="2018-12" db="EMBL/GenBank/DDBJ databases">
        <title>Tengunoibacter tsumagoiensis gen. nov., sp. nov., Dictyobacter kobayashii sp. nov., D. alpinus sp. nov., and D. joshuensis sp. nov. and description of Dictyobacteraceae fam. nov. within the order Ktedonobacterales isolated from Tengu-no-mugimeshi.</title>
        <authorList>
            <person name="Wang C.M."/>
            <person name="Zheng Y."/>
            <person name="Sakai Y."/>
            <person name="Toyoda A."/>
            <person name="Minakuchi Y."/>
            <person name="Abe K."/>
            <person name="Yokota A."/>
            <person name="Yabe S."/>
        </authorList>
    </citation>
    <scope>NUCLEOTIDE SEQUENCE [LARGE SCALE GENOMIC DNA]</scope>
    <source>
        <strain evidence="2">Uno3</strain>
    </source>
</reference>
<dbReference type="InterPro" id="IPR017850">
    <property type="entry name" value="Alkaline_phosphatase_core_sf"/>
</dbReference>
<dbReference type="OrthoDB" id="9779267at2"/>
<comment type="caution">
    <text evidence="1">The sequence shown here is derived from an EMBL/GenBank/DDBJ whole genome shotgun (WGS) entry which is preliminary data.</text>
</comment>
<dbReference type="PANTHER" id="PTHR10151">
    <property type="entry name" value="ECTONUCLEOTIDE PYROPHOSPHATASE/PHOSPHODIESTERASE"/>
    <property type="match status" value="1"/>
</dbReference>
<organism evidence="1 2">
    <name type="scientific">Tengunoibacter tsumagoiensis</name>
    <dbReference type="NCBI Taxonomy" id="2014871"/>
    <lineage>
        <taxon>Bacteria</taxon>
        <taxon>Bacillati</taxon>
        <taxon>Chloroflexota</taxon>
        <taxon>Ktedonobacteria</taxon>
        <taxon>Ktedonobacterales</taxon>
        <taxon>Dictyobacteraceae</taxon>
        <taxon>Tengunoibacter</taxon>
    </lineage>
</organism>
<sequence>MLNSTSIKVVNQAKFSQRFVRPCYASYCFSSIPATIDFLLTGTPQQTLPLDVFGKLPTRYKKVVLLFIDSFGWRFFERYSKRYPFLKAFLQDGVVSKMTSQFPSTTAAHVTCIHTGLNVGQSGIYEWSYYEPLVDDMISPLLFSYVNDKFSHETLKRSPQPAAAFFPRQTFYQMLQSKGIESHVFQNENYTTSTYSEIVFRGSQVHPYRTLQEALRSLSQVLLSPTEKPGYYFLYFDKIDTTCHNFGPYSKQLDDAVDVCLRHLNDILYQTVAGKCTDTLLLMTADHGQVEVNPQQTYYLNKQIPNISRLFKTNKRGSVMVPAGSARDMFLHVKEEHLTALVPELRQRLDGRAEVYLTQDLIAQQFFGMQPPSSTFLDRVGNVVILPYKHETVWWYEEGKFAMHFQGHHGGLTPEEMEIPFMALSL</sequence>
<dbReference type="Pfam" id="PF01663">
    <property type="entry name" value="Phosphodiest"/>
    <property type="match status" value="1"/>
</dbReference>
<name>A0A401ZXH7_9CHLR</name>
<dbReference type="Gene3D" id="3.40.720.10">
    <property type="entry name" value="Alkaline Phosphatase, subunit A"/>
    <property type="match status" value="1"/>
</dbReference>
<protein>
    <submittedName>
        <fullName evidence="1">Phosphodiesterase</fullName>
    </submittedName>
</protein>
<dbReference type="SUPFAM" id="SSF53649">
    <property type="entry name" value="Alkaline phosphatase-like"/>
    <property type="match status" value="1"/>
</dbReference>
<dbReference type="EMBL" id="BIFR01000001">
    <property type="protein sequence ID" value="GCE11556.1"/>
    <property type="molecule type" value="Genomic_DNA"/>
</dbReference>
<dbReference type="Proteomes" id="UP000287352">
    <property type="component" value="Unassembled WGS sequence"/>
</dbReference>
<keyword evidence="2" id="KW-1185">Reference proteome</keyword>
<dbReference type="PANTHER" id="PTHR10151:SF120">
    <property type="entry name" value="BIS(5'-ADENOSYL)-TRIPHOSPHATASE"/>
    <property type="match status" value="1"/>
</dbReference>
<dbReference type="InterPro" id="IPR002591">
    <property type="entry name" value="Phosphodiest/P_Trfase"/>
</dbReference>
<evidence type="ECO:0000313" key="1">
    <source>
        <dbReference type="EMBL" id="GCE11556.1"/>
    </source>
</evidence>
<dbReference type="AlphaFoldDB" id="A0A401ZXH7"/>
<gene>
    <name evidence="1" type="ORF">KTT_14150</name>
</gene>
<proteinExistence type="predicted"/>